<keyword evidence="1" id="KW-0812">Transmembrane</keyword>
<sequence length="84" mass="9805">MINANNPHSPSSSYIPSPLFFYILQTWTSFSSSFSGVHVIYYRTEKISLFVHISTHMDWRIFFFFFFSIWQLNALVLAIESVGS</sequence>
<feature type="transmembrane region" description="Helical" evidence="1">
    <location>
        <begin position="61"/>
        <end position="79"/>
    </location>
</feature>
<proteinExistence type="predicted"/>
<organism evidence="2">
    <name type="scientific">Rhizophora mucronata</name>
    <name type="common">Asiatic mangrove</name>
    <dbReference type="NCBI Taxonomy" id="61149"/>
    <lineage>
        <taxon>Eukaryota</taxon>
        <taxon>Viridiplantae</taxon>
        <taxon>Streptophyta</taxon>
        <taxon>Embryophyta</taxon>
        <taxon>Tracheophyta</taxon>
        <taxon>Spermatophyta</taxon>
        <taxon>Magnoliopsida</taxon>
        <taxon>eudicotyledons</taxon>
        <taxon>Gunneridae</taxon>
        <taxon>Pentapetalae</taxon>
        <taxon>rosids</taxon>
        <taxon>fabids</taxon>
        <taxon>Malpighiales</taxon>
        <taxon>Rhizophoraceae</taxon>
        <taxon>Rhizophora</taxon>
    </lineage>
</organism>
<dbReference type="AlphaFoldDB" id="A0A2P2LYK6"/>
<dbReference type="EMBL" id="GGEC01042566">
    <property type="protein sequence ID" value="MBX23050.1"/>
    <property type="molecule type" value="Transcribed_RNA"/>
</dbReference>
<reference evidence="2" key="1">
    <citation type="submission" date="2018-02" db="EMBL/GenBank/DDBJ databases">
        <title>Rhizophora mucronata_Transcriptome.</title>
        <authorList>
            <person name="Meera S.P."/>
            <person name="Sreeshan A."/>
            <person name="Augustine A."/>
        </authorList>
    </citation>
    <scope>NUCLEOTIDE SEQUENCE</scope>
    <source>
        <tissue evidence="2">Leaf</tissue>
    </source>
</reference>
<keyword evidence="1" id="KW-0472">Membrane</keyword>
<keyword evidence="1" id="KW-1133">Transmembrane helix</keyword>
<evidence type="ECO:0000313" key="2">
    <source>
        <dbReference type="EMBL" id="MBX23050.1"/>
    </source>
</evidence>
<accession>A0A2P2LYK6</accession>
<protein>
    <submittedName>
        <fullName evidence="2">Uncharacterized protein</fullName>
    </submittedName>
</protein>
<feature type="transmembrane region" description="Helical" evidence="1">
    <location>
        <begin position="20"/>
        <end position="41"/>
    </location>
</feature>
<name>A0A2P2LYK6_RHIMU</name>
<evidence type="ECO:0000256" key="1">
    <source>
        <dbReference type="SAM" id="Phobius"/>
    </source>
</evidence>